<dbReference type="AlphaFoldDB" id="A0A9N7R1T3"/>
<dbReference type="OrthoDB" id="2012664at2759"/>
<name>A0A9N7R1T3_STRHE</name>
<dbReference type="Proteomes" id="UP001153555">
    <property type="component" value="Unassembled WGS sequence"/>
</dbReference>
<evidence type="ECO:0000256" key="1">
    <source>
        <dbReference type="SAM" id="MobiDB-lite"/>
    </source>
</evidence>
<comment type="caution">
    <text evidence="2">The sequence shown here is derived from an EMBL/GenBank/DDBJ whole genome shotgun (WGS) entry which is preliminary data.</text>
</comment>
<keyword evidence="3" id="KW-1185">Reference proteome</keyword>
<protein>
    <submittedName>
        <fullName evidence="2">Uncharacterized protein</fullName>
    </submittedName>
</protein>
<reference evidence="2" key="1">
    <citation type="submission" date="2019-12" db="EMBL/GenBank/DDBJ databases">
        <authorList>
            <person name="Scholes J."/>
        </authorList>
    </citation>
    <scope>NUCLEOTIDE SEQUENCE</scope>
</reference>
<evidence type="ECO:0000313" key="2">
    <source>
        <dbReference type="EMBL" id="CAA0806283.1"/>
    </source>
</evidence>
<organism evidence="2 3">
    <name type="scientific">Striga hermonthica</name>
    <name type="common">Purple witchweed</name>
    <name type="synonym">Buchnera hermonthica</name>
    <dbReference type="NCBI Taxonomy" id="68872"/>
    <lineage>
        <taxon>Eukaryota</taxon>
        <taxon>Viridiplantae</taxon>
        <taxon>Streptophyta</taxon>
        <taxon>Embryophyta</taxon>
        <taxon>Tracheophyta</taxon>
        <taxon>Spermatophyta</taxon>
        <taxon>Magnoliopsida</taxon>
        <taxon>eudicotyledons</taxon>
        <taxon>Gunneridae</taxon>
        <taxon>Pentapetalae</taxon>
        <taxon>asterids</taxon>
        <taxon>lamiids</taxon>
        <taxon>Lamiales</taxon>
        <taxon>Orobanchaceae</taxon>
        <taxon>Buchnereae</taxon>
        <taxon>Striga</taxon>
    </lineage>
</organism>
<feature type="region of interest" description="Disordered" evidence="1">
    <location>
        <begin position="1"/>
        <end position="24"/>
    </location>
</feature>
<accession>A0A9N7R1T3</accession>
<gene>
    <name evidence="2" type="ORF">SHERM_09251</name>
</gene>
<sequence length="294" mass="34019">MEKKTQLKEVFSSSEWDDANGPRRSRESELQHRDVYWFLEWCEIFFTIFAPLVNVLRIADVDRKSSMGFLYGEPMYAKEDIKIASKNLAKNYEPILEIIDTKMTGRLDTPLHLIAYLLNSYYHYKDPNLILDQVVSDGVLDFLDVIFHGDFDLMSKIMNIELPIYKTRGGVFGKPIAAKGCEVNGAKFDLVYVQFNSRLLNKCKWGSENDVLLANEASKAQEWIIPGLVEDEDEGVDGLEVEDDTSIVRELEEEDFEFEEEEQVNENDINFESDEERVLENYGEEEEDPFCNIS</sequence>
<proteinExistence type="predicted"/>
<evidence type="ECO:0000313" key="3">
    <source>
        <dbReference type="Proteomes" id="UP001153555"/>
    </source>
</evidence>
<dbReference type="EMBL" id="CACSLK010000656">
    <property type="protein sequence ID" value="CAA0806283.1"/>
    <property type="molecule type" value="Genomic_DNA"/>
</dbReference>